<dbReference type="GO" id="GO:0005777">
    <property type="term" value="C:peroxisome"/>
    <property type="evidence" value="ECO:0007669"/>
    <property type="project" value="TreeGrafter"/>
</dbReference>
<evidence type="ECO:0000256" key="4">
    <source>
        <dbReference type="ARBA" id="ARBA00023002"/>
    </source>
</evidence>
<dbReference type="InterPro" id="IPR036249">
    <property type="entry name" value="Thioredoxin-like_sf"/>
</dbReference>
<dbReference type="AlphaFoldDB" id="A0A8H5BAG6"/>
<protein>
    <recommendedName>
        <fullName evidence="8">Redoxin domain-containing protein</fullName>
    </recommendedName>
</protein>
<dbReference type="PANTHER" id="PTHR10430:SF39">
    <property type="entry name" value="PEROXISOMAL MEMBRANE ASSOCIATED PROTEIN 20"/>
    <property type="match status" value="1"/>
</dbReference>
<comment type="function">
    <text evidence="7">Thiol-specific peroxidase that catalyzes the reduction of hydrogen peroxide and organic hydroperoxides to water and alcohols, respectively. Plays a role in cell protection against oxidative stress by detoxifying peroxides.</text>
</comment>
<evidence type="ECO:0000313" key="11">
    <source>
        <dbReference type="Proteomes" id="UP000567179"/>
    </source>
</evidence>
<evidence type="ECO:0000313" key="9">
    <source>
        <dbReference type="EMBL" id="KAF5319744.1"/>
    </source>
</evidence>
<keyword evidence="3 7" id="KW-0049">Antioxidant</keyword>
<evidence type="ECO:0000256" key="3">
    <source>
        <dbReference type="ARBA" id="ARBA00022862"/>
    </source>
</evidence>
<dbReference type="InterPro" id="IPR037944">
    <property type="entry name" value="PRX5-like"/>
</dbReference>
<evidence type="ECO:0000259" key="8">
    <source>
        <dbReference type="Pfam" id="PF08534"/>
    </source>
</evidence>
<dbReference type="InterPro" id="IPR013740">
    <property type="entry name" value="Redoxin"/>
</dbReference>
<feature type="domain" description="Redoxin" evidence="8">
    <location>
        <begin position="38"/>
        <end position="163"/>
    </location>
</feature>
<evidence type="ECO:0000256" key="6">
    <source>
        <dbReference type="PIRSR" id="PIRSR637944-1"/>
    </source>
</evidence>
<dbReference type="OrthoDB" id="1882547at2759"/>
<dbReference type="Proteomes" id="UP000567179">
    <property type="component" value="Unassembled WGS sequence"/>
</dbReference>
<evidence type="ECO:0000256" key="5">
    <source>
        <dbReference type="ARBA" id="ARBA00023284"/>
    </source>
</evidence>
<comment type="similarity">
    <text evidence="1 7">Belongs to the peroxiredoxin family. Prx5 subfamily.</text>
</comment>
<sequence length="166" mass="17056">MTHGAASSVPQIAVGGTIPSDVSVKEKDFMKGAPLVLSGKNILVGVPGAFTTPCNAHLPGYVSKFEDFKAKGVEGIYIFGVNDVFVMQAWSAHLAPSGTPIHFIADDSGAFVSAIGLAFDGTHLLGGTRAKRFAIVAEGAKVLSIVVEDKPTSVDVTSADAVLASL</sequence>
<evidence type="ECO:0000256" key="2">
    <source>
        <dbReference type="ARBA" id="ARBA00022559"/>
    </source>
</evidence>
<name>A0A8H5BAG6_9AGAR</name>
<gene>
    <name evidence="10" type="ORF">D9619_008870</name>
    <name evidence="9" type="ORF">D9619_008871</name>
</gene>
<organism evidence="10 11">
    <name type="scientific">Psilocybe cf. subviscida</name>
    <dbReference type="NCBI Taxonomy" id="2480587"/>
    <lineage>
        <taxon>Eukaryota</taxon>
        <taxon>Fungi</taxon>
        <taxon>Dikarya</taxon>
        <taxon>Basidiomycota</taxon>
        <taxon>Agaricomycotina</taxon>
        <taxon>Agaricomycetes</taxon>
        <taxon>Agaricomycetidae</taxon>
        <taxon>Agaricales</taxon>
        <taxon>Agaricineae</taxon>
        <taxon>Strophariaceae</taxon>
        <taxon>Psilocybe</taxon>
    </lineage>
</organism>
<dbReference type="EMBL" id="JAACJJ010000029">
    <property type="protein sequence ID" value="KAF5319745.1"/>
    <property type="molecule type" value="Genomic_DNA"/>
</dbReference>
<dbReference type="SUPFAM" id="SSF52833">
    <property type="entry name" value="Thioredoxin-like"/>
    <property type="match status" value="1"/>
</dbReference>
<proteinExistence type="inferred from homology"/>
<evidence type="ECO:0000313" key="10">
    <source>
        <dbReference type="EMBL" id="KAF5319745.1"/>
    </source>
</evidence>
<keyword evidence="4 7" id="KW-0560">Oxidoreductase</keyword>
<keyword evidence="11" id="KW-1185">Reference proteome</keyword>
<dbReference type="GO" id="GO:0042744">
    <property type="term" value="P:hydrogen peroxide catabolic process"/>
    <property type="evidence" value="ECO:0007669"/>
    <property type="project" value="TreeGrafter"/>
</dbReference>
<dbReference type="Pfam" id="PF08534">
    <property type="entry name" value="Redoxin"/>
    <property type="match status" value="1"/>
</dbReference>
<dbReference type="GO" id="GO:0008379">
    <property type="term" value="F:thioredoxin peroxidase activity"/>
    <property type="evidence" value="ECO:0007669"/>
    <property type="project" value="InterPro"/>
</dbReference>
<evidence type="ECO:0000256" key="7">
    <source>
        <dbReference type="RuleBase" id="RU366011"/>
    </source>
</evidence>
<dbReference type="Gene3D" id="3.40.30.10">
    <property type="entry name" value="Glutaredoxin"/>
    <property type="match status" value="1"/>
</dbReference>
<comment type="caution">
    <text evidence="10">The sequence shown here is derived from an EMBL/GenBank/DDBJ whole genome shotgun (WGS) entry which is preliminary data.</text>
</comment>
<accession>A0A8H5BAG6</accession>
<dbReference type="GO" id="GO:0045454">
    <property type="term" value="P:cell redox homeostasis"/>
    <property type="evidence" value="ECO:0007669"/>
    <property type="project" value="TreeGrafter"/>
</dbReference>
<keyword evidence="2 7" id="KW-0575">Peroxidase</keyword>
<dbReference type="CDD" id="cd03013">
    <property type="entry name" value="PRX5_like"/>
    <property type="match status" value="1"/>
</dbReference>
<evidence type="ECO:0000256" key="1">
    <source>
        <dbReference type="ARBA" id="ARBA00010505"/>
    </source>
</evidence>
<dbReference type="EMBL" id="JAACJJ010000029">
    <property type="protein sequence ID" value="KAF5319744.1"/>
    <property type="molecule type" value="Genomic_DNA"/>
</dbReference>
<reference evidence="10 11" key="1">
    <citation type="journal article" date="2020" name="ISME J.">
        <title>Uncovering the hidden diversity of litter-decomposition mechanisms in mushroom-forming fungi.</title>
        <authorList>
            <person name="Floudas D."/>
            <person name="Bentzer J."/>
            <person name="Ahren D."/>
            <person name="Johansson T."/>
            <person name="Persson P."/>
            <person name="Tunlid A."/>
        </authorList>
    </citation>
    <scope>NUCLEOTIDE SEQUENCE [LARGE SCALE GENOMIC DNA]</scope>
    <source>
        <strain evidence="10 11">CBS 101986</strain>
    </source>
</reference>
<dbReference type="PANTHER" id="PTHR10430">
    <property type="entry name" value="PEROXIREDOXIN"/>
    <property type="match status" value="1"/>
</dbReference>
<dbReference type="GO" id="GO:0034599">
    <property type="term" value="P:cellular response to oxidative stress"/>
    <property type="evidence" value="ECO:0007669"/>
    <property type="project" value="InterPro"/>
</dbReference>
<keyword evidence="5 7" id="KW-0676">Redox-active center</keyword>
<dbReference type="GO" id="GO:0005829">
    <property type="term" value="C:cytosol"/>
    <property type="evidence" value="ECO:0007669"/>
    <property type="project" value="TreeGrafter"/>
</dbReference>
<dbReference type="GO" id="GO:0005739">
    <property type="term" value="C:mitochondrion"/>
    <property type="evidence" value="ECO:0007669"/>
    <property type="project" value="TreeGrafter"/>
</dbReference>
<feature type="active site" description="Cysteine sulfenic acid (-SOH) intermediate" evidence="6">
    <location>
        <position position="54"/>
    </location>
</feature>